<evidence type="ECO:0000259" key="2">
    <source>
        <dbReference type="PROSITE" id="PS50994"/>
    </source>
</evidence>
<evidence type="ECO:0000313" key="3">
    <source>
        <dbReference type="EMBL" id="RFU29648.1"/>
    </source>
</evidence>
<dbReference type="GO" id="GO:0015074">
    <property type="term" value="P:DNA integration"/>
    <property type="evidence" value="ECO:0007669"/>
    <property type="project" value="InterPro"/>
</dbReference>
<dbReference type="InterPro" id="IPR001584">
    <property type="entry name" value="Integrase_cat-core"/>
</dbReference>
<evidence type="ECO:0000256" key="1">
    <source>
        <dbReference type="ARBA" id="ARBA00022884"/>
    </source>
</evidence>
<keyword evidence="1" id="KW-0694">RNA-binding</keyword>
<dbReference type="Proteomes" id="UP000258309">
    <property type="component" value="Unassembled WGS sequence"/>
</dbReference>
<dbReference type="EMBL" id="NCSJ02000122">
    <property type="protein sequence ID" value="RFU29648.1"/>
    <property type="molecule type" value="Genomic_DNA"/>
</dbReference>
<dbReference type="PROSITE" id="PS50994">
    <property type="entry name" value="INTEGRASE"/>
    <property type="match status" value="1"/>
</dbReference>
<feature type="non-terminal residue" evidence="3">
    <location>
        <position position="1"/>
    </location>
</feature>
<protein>
    <recommendedName>
        <fullName evidence="2">Integrase catalytic domain-containing protein</fullName>
    </recommendedName>
</protein>
<sequence length="255" mass="28605">MHVFLDNPNLKPENRADTNLKHRALTQFELKNRQLYRLPDLYHPEPRYAIQDSEVFDIIAQEHIKLLYAGRDKVWPVIEQNYYGIKRVQYNNGKEFKGAFLIILCKYGIRIINGKPRTPQTQGLVEQANGLDSQKHKDLTIEVLQEDPNQPSIFESNIEPELPIDPQLLSLSNSKDSPEQWYNTEANIQTSIKVDSPMTTTTVTATIATATATITTTTTTMATATTVTTTATATTTTTSITVIAIQSTDPVIQKA</sequence>
<feature type="domain" description="Integrase catalytic" evidence="2">
    <location>
        <begin position="86"/>
        <end position="186"/>
    </location>
</feature>
<gene>
    <name evidence="3" type="ORF">B7463_g6705</name>
</gene>
<proteinExistence type="predicted"/>
<dbReference type="InterPro" id="IPR012337">
    <property type="entry name" value="RNaseH-like_sf"/>
</dbReference>
<dbReference type="OrthoDB" id="3439869at2759"/>
<dbReference type="AlphaFoldDB" id="A0A3E2H8E4"/>
<dbReference type="SUPFAM" id="SSF53098">
    <property type="entry name" value="Ribonuclease H-like"/>
    <property type="match status" value="1"/>
</dbReference>
<name>A0A3E2H8E4_SCYLI</name>
<keyword evidence="4" id="KW-1185">Reference proteome</keyword>
<comment type="caution">
    <text evidence="3">The sequence shown here is derived from an EMBL/GenBank/DDBJ whole genome shotgun (WGS) entry which is preliminary data.</text>
</comment>
<dbReference type="InterPro" id="IPR036397">
    <property type="entry name" value="RNaseH_sf"/>
</dbReference>
<dbReference type="Gene3D" id="3.30.420.10">
    <property type="entry name" value="Ribonuclease H-like superfamily/Ribonuclease H"/>
    <property type="match status" value="1"/>
</dbReference>
<organism evidence="3 4">
    <name type="scientific">Scytalidium lignicola</name>
    <name type="common">Hyphomycete</name>
    <dbReference type="NCBI Taxonomy" id="5539"/>
    <lineage>
        <taxon>Eukaryota</taxon>
        <taxon>Fungi</taxon>
        <taxon>Dikarya</taxon>
        <taxon>Ascomycota</taxon>
        <taxon>Pezizomycotina</taxon>
        <taxon>Leotiomycetes</taxon>
        <taxon>Leotiomycetes incertae sedis</taxon>
        <taxon>Scytalidium</taxon>
    </lineage>
</organism>
<reference evidence="3 4" key="1">
    <citation type="submission" date="2018-05" db="EMBL/GenBank/DDBJ databases">
        <title>Draft genome sequence of Scytalidium lignicola DSM 105466, a ubiquitous saprotrophic fungus.</title>
        <authorList>
            <person name="Buettner E."/>
            <person name="Gebauer A.M."/>
            <person name="Hofrichter M."/>
            <person name="Liers C."/>
            <person name="Kellner H."/>
        </authorList>
    </citation>
    <scope>NUCLEOTIDE SEQUENCE [LARGE SCALE GENOMIC DNA]</scope>
    <source>
        <strain evidence="3 4">DSM 105466</strain>
    </source>
</reference>
<dbReference type="GO" id="GO:0005634">
    <property type="term" value="C:nucleus"/>
    <property type="evidence" value="ECO:0007669"/>
    <property type="project" value="UniProtKB-ARBA"/>
</dbReference>
<dbReference type="GO" id="GO:0003723">
    <property type="term" value="F:RNA binding"/>
    <property type="evidence" value="ECO:0007669"/>
    <property type="project" value="UniProtKB-KW"/>
</dbReference>
<feature type="non-terminal residue" evidence="3">
    <location>
        <position position="255"/>
    </location>
</feature>
<accession>A0A3E2H8E4</accession>
<evidence type="ECO:0000313" key="4">
    <source>
        <dbReference type="Proteomes" id="UP000258309"/>
    </source>
</evidence>